<dbReference type="InterPro" id="IPR000092">
    <property type="entry name" value="Polyprenyl_synt"/>
</dbReference>
<dbReference type="PANTHER" id="PTHR12001">
    <property type="entry name" value="GERANYLGERANYL PYROPHOSPHATE SYNTHASE"/>
    <property type="match status" value="1"/>
</dbReference>
<accession>A0A9P8PZU8</accession>
<evidence type="ECO:0008006" key="10">
    <source>
        <dbReference type="Google" id="ProtNLM"/>
    </source>
</evidence>
<dbReference type="OrthoDB" id="9927103at2759"/>
<evidence type="ECO:0000256" key="1">
    <source>
        <dbReference type="ARBA" id="ARBA00001946"/>
    </source>
</evidence>
<dbReference type="Gene3D" id="1.10.600.10">
    <property type="entry name" value="Farnesyl Diphosphate Synthase"/>
    <property type="match status" value="1"/>
</dbReference>
<dbReference type="SUPFAM" id="SSF48576">
    <property type="entry name" value="Terpenoid synthases"/>
    <property type="match status" value="2"/>
</dbReference>
<dbReference type="EMBL" id="JAEUBF010000082">
    <property type="protein sequence ID" value="KAH3680607.1"/>
    <property type="molecule type" value="Genomic_DNA"/>
</dbReference>
<comment type="cofactor">
    <cofactor evidence="1">
        <name>Mg(2+)</name>
        <dbReference type="ChEBI" id="CHEBI:18420"/>
    </cofactor>
</comment>
<evidence type="ECO:0000313" key="8">
    <source>
        <dbReference type="EMBL" id="KAH3680607.1"/>
    </source>
</evidence>
<reference evidence="8" key="1">
    <citation type="journal article" date="2021" name="Open Biol.">
        <title>Shared evolutionary footprints suggest mitochondrial oxidative damage underlies multiple complex I losses in fungi.</title>
        <authorList>
            <person name="Schikora-Tamarit M.A."/>
            <person name="Marcet-Houben M."/>
            <person name="Nosek J."/>
            <person name="Gabaldon T."/>
        </authorList>
    </citation>
    <scope>NUCLEOTIDE SEQUENCE</scope>
    <source>
        <strain evidence="8">CBS6341</strain>
    </source>
</reference>
<evidence type="ECO:0000256" key="4">
    <source>
        <dbReference type="ARBA" id="ARBA00022723"/>
    </source>
</evidence>
<comment type="caution">
    <text evidence="8">The sequence shown here is derived from an EMBL/GenBank/DDBJ whole genome shotgun (WGS) entry which is preliminary data.</text>
</comment>
<comment type="similarity">
    <text evidence="2 7">Belongs to the FPP/GGPP synthase family.</text>
</comment>
<dbReference type="GO" id="GO:0046872">
    <property type="term" value="F:metal ion binding"/>
    <property type="evidence" value="ECO:0007669"/>
    <property type="project" value="UniProtKB-KW"/>
</dbReference>
<name>A0A9P8PZU8_9ASCO</name>
<keyword evidence="9" id="KW-1185">Reference proteome</keyword>
<reference evidence="8" key="2">
    <citation type="submission" date="2021-01" db="EMBL/GenBank/DDBJ databases">
        <authorList>
            <person name="Schikora-Tamarit M.A."/>
        </authorList>
    </citation>
    <scope>NUCLEOTIDE SEQUENCE</scope>
    <source>
        <strain evidence="8">CBS6341</strain>
    </source>
</reference>
<dbReference type="GO" id="GO:1990234">
    <property type="term" value="C:transferase complex"/>
    <property type="evidence" value="ECO:0007669"/>
    <property type="project" value="TreeGrafter"/>
</dbReference>
<dbReference type="AlphaFoldDB" id="A0A9P8PZU8"/>
<keyword evidence="5" id="KW-0460">Magnesium</keyword>
<dbReference type="GO" id="GO:0006744">
    <property type="term" value="P:ubiquinone biosynthetic process"/>
    <property type="evidence" value="ECO:0007669"/>
    <property type="project" value="TreeGrafter"/>
</dbReference>
<sequence>MKFVRYSSSWSTAVEAAARLVTPKSILKDPISLVSHEMSQLANNIGSLIGSGHPTLNRIGAYYFESQGKKIRPLMVLLLSRALSEIPIEQRNRIKIDDLDIPDQPVYPGTKSLTAIFKDPVGPLTPLKILHGISPNIILDPLTKPHETLPEFDYKRGILPKQRRLAEIVEMIHTASLLHDDVIDDSDSRRNRPSGNIAFNNKMAVLAGDFLLGRASVSISRLRNPEVIELVSTSIANLVEGEFMQLKNTIFQPNVDLIENDTKIIPQPTGKVPVDIHEYSVSLPKNQTITHEQNVEAAFEYYIHKTYLKTASLISKSSRSAAILSGAQDDVIENCYQFGRNIGLCFQLVDDILDYTQTSEQLGKPGLADLQLGLATAPILFAWKENPELGELIQRKFKNKGDVELAINEVYKHDGLNKTKILAQEYCEKALGNLRAVLPESDSRSALEFLTNAIVTRTK</sequence>
<dbReference type="GO" id="GO:0004659">
    <property type="term" value="F:prenyltransferase activity"/>
    <property type="evidence" value="ECO:0007669"/>
    <property type="project" value="InterPro"/>
</dbReference>
<dbReference type="SFLD" id="SFLDS00005">
    <property type="entry name" value="Isoprenoid_Synthase_Type_I"/>
    <property type="match status" value="1"/>
</dbReference>
<evidence type="ECO:0000256" key="2">
    <source>
        <dbReference type="ARBA" id="ARBA00006706"/>
    </source>
</evidence>
<keyword evidence="6" id="KW-0414">Isoprene biosynthesis</keyword>
<keyword evidence="3 7" id="KW-0808">Transferase</keyword>
<gene>
    <name evidence="8" type="ORF">WICMUC_000227</name>
</gene>
<dbReference type="CDD" id="cd00685">
    <property type="entry name" value="Trans_IPPS_HT"/>
    <property type="match status" value="1"/>
</dbReference>
<dbReference type="PANTHER" id="PTHR12001:SF69">
    <property type="entry name" value="ALL TRANS-POLYPRENYL-DIPHOSPHATE SYNTHASE PDSS1"/>
    <property type="match status" value="1"/>
</dbReference>
<dbReference type="Pfam" id="PF00348">
    <property type="entry name" value="polyprenyl_synt"/>
    <property type="match status" value="1"/>
</dbReference>
<evidence type="ECO:0000256" key="7">
    <source>
        <dbReference type="RuleBase" id="RU004466"/>
    </source>
</evidence>
<evidence type="ECO:0000256" key="3">
    <source>
        <dbReference type="ARBA" id="ARBA00022679"/>
    </source>
</evidence>
<dbReference type="GO" id="GO:0008299">
    <property type="term" value="P:isoprenoid biosynthetic process"/>
    <property type="evidence" value="ECO:0007669"/>
    <property type="project" value="UniProtKB-KW"/>
</dbReference>
<organism evidence="8 9">
    <name type="scientific">Wickerhamomyces mucosus</name>
    <dbReference type="NCBI Taxonomy" id="1378264"/>
    <lineage>
        <taxon>Eukaryota</taxon>
        <taxon>Fungi</taxon>
        <taxon>Dikarya</taxon>
        <taxon>Ascomycota</taxon>
        <taxon>Saccharomycotina</taxon>
        <taxon>Saccharomycetes</taxon>
        <taxon>Phaffomycetales</taxon>
        <taxon>Wickerhamomycetaceae</taxon>
        <taxon>Wickerhamomyces</taxon>
    </lineage>
</organism>
<protein>
    <recommendedName>
        <fullName evidence="10">Hexaprenyl pyrophosphate synthase, mitochondrial</fullName>
    </recommendedName>
</protein>
<evidence type="ECO:0000256" key="6">
    <source>
        <dbReference type="ARBA" id="ARBA00023229"/>
    </source>
</evidence>
<evidence type="ECO:0000256" key="5">
    <source>
        <dbReference type="ARBA" id="ARBA00022842"/>
    </source>
</evidence>
<proteinExistence type="inferred from homology"/>
<dbReference type="InterPro" id="IPR008949">
    <property type="entry name" value="Isoprenoid_synthase_dom_sf"/>
</dbReference>
<dbReference type="InterPro" id="IPR033749">
    <property type="entry name" value="Polyprenyl_synt_CS"/>
</dbReference>
<evidence type="ECO:0000313" key="9">
    <source>
        <dbReference type="Proteomes" id="UP000769528"/>
    </source>
</evidence>
<dbReference type="PROSITE" id="PS00444">
    <property type="entry name" value="POLYPRENYL_SYNTHASE_2"/>
    <property type="match status" value="1"/>
</dbReference>
<keyword evidence="4" id="KW-0479">Metal-binding</keyword>
<dbReference type="Proteomes" id="UP000769528">
    <property type="component" value="Unassembled WGS sequence"/>
</dbReference>